<dbReference type="GO" id="GO:0003676">
    <property type="term" value="F:nucleic acid binding"/>
    <property type="evidence" value="ECO:0007669"/>
    <property type="project" value="InterPro"/>
</dbReference>
<evidence type="ECO:0000256" key="2">
    <source>
        <dbReference type="ARBA" id="ARBA00022801"/>
    </source>
</evidence>
<dbReference type="CDD" id="cd00268">
    <property type="entry name" value="DEADc"/>
    <property type="match status" value="1"/>
</dbReference>
<dbReference type="PROSITE" id="PS51192">
    <property type="entry name" value="HELICASE_ATP_BIND_1"/>
    <property type="match status" value="1"/>
</dbReference>
<dbReference type="InterPro" id="IPR011545">
    <property type="entry name" value="DEAD/DEAH_box_helicase_dom"/>
</dbReference>
<dbReference type="SUPFAM" id="SSF52540">
    <property type="entry name" value="P-loop containing nucleoside triphosphate hydrolases"/>
    <property type="match status" value="1"/>
</dbReference>
<dbReference type="PROSITE" id="PS51194">
    <property type="entry name" value="HELICASE_CTER"/>
    <property type="match status" value="1"/>
</dbReference>
<dbReference type="Proteomes" id="UP000298416">
    <property type="component" value="Unassembled WGS sequence"/>
</dbReference>
<keyword evidence="4" id="KW-0067">ATP-binding</keyword>
<evidence type="ECO:0000256" key="3">
    <source>
        <dbReference type="ARBA" id="ARBA00022806"/>
    </source>
</evidence>
<gene>
    <name evidence="7" type="ORF">SASPL_113894</name>
</gene>
<proteinExistence type="predicted"/>
<dbReference type="SMART" id="SM00490">
    <property type="entry name" value="HELICc"/>
    <property type="match status" value="1"/>
</dbReference>
<feature type="domain" description="Helicase C-terminal" evidence="6">
    <location>
        <begin position="198"/>
        <end position="374"/>
    </location>
</feature>
<keyword evidence="3" id="KW-0347">Helicase</keyword>
<feature type="domain" description="Helicase ATP-binding" evidence="5">
    <location>
        <begin position="28"/>
        <end position="209"/>
    </location>
</feature>
<dbReference type="Gene3D" id="3.40.50.300">
    <property type="entry name" value="P-loop containing nucleotide triphosphate hydrolases"/>
    <property type="match status" value="2"/>
</dbReference>
<keyword evidence="8" id="KW-1185">Reference proteome</keyword>
<organism evidence="7">
    <name type="scientific">Salvia splendens</name>
    <name type="common">Scarlet sage</name>
    <dbReference type="NCBI Taxonomy" id="180675"/>
    <lineage>
        <taxon>Eukaryota</taxon>
        <taxon>Viridiplantae</taxon>
        <taxon>Streptophyta</taxon>
        <taxon>Embryophyta</taxon>
        <taxon>Tracheophyta</taxon>
        <taxon>Spermatophyta</taxon>
        <taxon>Magnoliopsida</taxon>
        <taxon>eudicotyledons</taxon>
        <taxon>Gunneridae</taxon>
        <taxon>Pentapetalae</taxon>
        <taxon>asterids</taxon>
        <taxon>lamiids</taxon>
        <taxon>Lamiales</taxon>
        <taxon>Lamiaceae</taxon>
        <taxon>Nepetoideae</taxon>
        <taxon>Mentheae</taxon>
        <taxon>Salviinae</taxon>
        <taxon>Salvia</taxon>
        <taxon>Salvia subgen. Calosphace</taxon>
        <taxon>core Calosphace</taxon>
    </lineage>
</organism>
<comment type="caution">
    <text evidence="7">The sequence shown here is derived from an EMBL/GenBank/DDBJ whole genome shotgun (WGS) entry which is preliminary data.</text>
</comment>
<evidence type="ECO:0000313" key="8">
    <source>
        <dbReference type="Proteomes" id="UP000298416"/>
    </source>
</evidence>
<evidence type="ECO:0000256" key="4">
    <source>
        <dbReference type="ARBA" id="ARBA00022840"/>
    </source>
</evidence>
<dbReference type="Pfam" id="PF00271">
    <property type="entry name" value="Helicase_C"/>
    <property type="match status" value="1"/>
</dbReference>
<dbReference type="InterPro" id="IPR014001">
    <property type="entry name" value="Helicase_ATP-bd"/>
</dbReference>
<evidence type="ECO:0000259" key="5">
    <source>
        <dbReference type="PROSITE" id="PS51192"/>
    </source>
</evidence>
<reference evidence="7" key="1">
    <citation type="submission" date="2018-01" db="EMBL/GenBank/DDBJ databases">
        <authorList>
            <person name="Mao J.F."/>
        </authorList>
    </citation>
    <scope>NUCLEOTIDE SEQUENCE</scope>
    <source>
        <strain evidence="7">Huo1</strain>
        <tissue evidence="7">Leaf</tissue>
    </source>
</reference>
<dbReference type="GO" id="GO:0004386">
    <property type="term" value="F:helicase activity"/>
    <property type="evidence" value="ECO:0007669"/>
    <property type="project" value="UniProtKB-KW"/>
</dbReference>
<evidence type="ECO:0008006" key="9">
    <source>
        <dbReference type="Google" id="ProtNLM"/>
    </source>
</evidence>
<accession>A0A8X8ZYU7</accession>
<dbReference type="InterPro" id="IPR044742">
    <property type="entry name" value="DEAD/DEAH_RhlB"/>
</dbReference>
<evidence type="ECO:0000256" key="1">
    <source>
        <dbReference type="ARBA" id="ARBA00022741"/>
    </source>
</evidence>
<keyword evidence="2" id="KW-0378">Hydrolase</keyword>
<dbReference type="SMART" id="SM00487">
    <property type="entry name" value="DEXDc"/>
    <property type="match status" value="1"/>
</dbReference>
<dbReference type="EMBL" id="PNBA02000005">
    <property type="protein sequence ID" value="KAG6423497.1"/>
    <property type="molecule type" value="Genomic_DNA"/>
</dbReference>
<dbReference type="GO" id="GO:0016787">
    <property type="term" value="F:hydrolase activity"/>
    <property type="evidence" value="ECO:0007669"/>
    <property type="project" value="UniProtKB-KW"/>
</dbReference>
<protein>
    <recommendedName>
        <fullName evidence="9">ATP-dependent RNA helicase DDX18/HAS1</fullName>
    </recommendedName>
</protein>
<reference evidence="7" key="2">
    <citation type="submission" date="2020-08" db="EMBL/GenBank/DDBJ databases">
        <title>Plant Genome Project.</title>
        <authorList>
            <person name="Zhang R.-G."/>
        </authorList>
    </citation>
    <scope>NUCLEOTIDE SEQUENCE</scope>
    <source>
        <strain evidence="7">Huo1</strain>
        <tissue evidence="7">Leaf</tissue>
    </source>
</reference>
<evidence type="ECO:0000259" key="6">
    <source>
        <dbReference type="PROSITE" id="PS51194"/>
    </source>
</evidence>
<dbReference type="AlphaFoldDB" id="A0A8X8ZYU7"/>
<name>A0A8X8ZYU7_SALSN</name>
<dbReference type="InterPro" id="IPR027417">
    <property type="entry name" value="P-loop_NTPase"/>
</dbReference>
<evidence type="ECO:0000313" key="7">
    <source>
        <dbReference type="EMBL" id="KAG6423497.1"/>
    </source>
</evidence>
<dbReference type="GO" id="GO:0005524">
    <property type="term" value="F:ATP binding"/>
    <property type="evidence" value="ECO:0007669"/>
    <property type="project" value="UniProtKB-KW"/>
</dbReference>
<dbReference type="Pfam" id="PF00270">
    <property type="entry name" value="DEAD"/>
    <property type="match status" value="1"/>
</dbReference>
<keyword evidence="1" id="KW-0547">Nucleotide-binding</keyword>
<dbReference type="PANTHER" id="PTHR47960">
    <property type="entry name" value="DEAD-BOX ATP-DEPENDENT RNA HELICASE 50"/>
    <property type="match status" value="1"/>
</dbReference>
<sequence length="374" mass="41462">MFNIVFCIRLNFNMSLQFEITVLQAMAFDSVIGGKSCIISDQSGSGKTLSYLIPLVQRLRQEEIEGLSKSKSQNPRVVILVPTADLASQVLNVCRSLSKVGVPFRSMVATGGFRQKTQLESLKQGIDVMIATPGRFTFLVNEGHLQLSDIKSAILDEVDMLYNDEDFELALQTLVDLAPVTAQYLFVTATLPVEIYNKLVEVFPDCEVIMGPGVHRTSSRLEEIAAEMKELKKYPDTAFLNKKNALLQLVGESPVTKTIVFCNKIETYQETGLGNIEEFRGTPSKNMSLFLVCTDRASRGIDFAGVDHVVLFDFPRDPSEYVRRVGRTARGAGGAGKAFIFAVGKQVSLARRIIERNLKGHPLHDVPSAYEVMR</sequence>
<dbReference type="InterPro" id="IPR001650">
    <property type="entry name" value="Helicase_C-like"/>
</dbReference>